<accession>A0ABT0F3N5</accession>
<protein>
    <submittedName>
        <fullName evidence="1">Uncharacterized protein</fullName>
    </submittedName>
</protein>
<sequence>GEHFEIVANSGDVQRKVRRIGRSEHTLILKQRGNEARRPNRPWSVHAKLVGNLSTGGKDLCRKGL</sequence>
<evidence type="ECO:0000313" key="2">
    <source>
        <dbReference type="Proteomes" id="UP001299876"/>
    </source>
</evidence>
<dbReference type="RefSeq" id="WP_247292843.1">
    <property type="nucleotide sequence ID" value="NZ_JAKNRW010000021.1"/>
</dbReference>
<feature type="non-terminal residue" evidence="1">
    <location>
        <position position="1"/>
    </location>
</feature>
<evidence type="ECO:0000313" key="1">
    <source>
        <dbReference type="EMBL" id="MCK1792620.1"/>
    </source>
</evidence>
<keyword evidence="2" id="KW-1185">Reference proteome</keyword>
<comment type="caution">
    <text evidence="1">The sequence shown here is derived from an EMBL/GenBank/DDBJ whole genome shotgun (WGS) entry which is preliminary data.</text>
</comment>
<organism evidence="1 2">
    <name type="scientific">Pseudomonas violetae</name>
    <dbReference type="NCBI Taxonomy" id="2915813"/>
    <lineage>
        <taxon>Bacteria</taxon>
        <taxon>Pseudomonadati</taxon>
        <taxon>Pseudomonadota</taxon>
        <taxon>Gammaproteobacteria</taxon>
        <taxon>Pseudomonadales</taxon>
        <taxon>Pseudomonadaceae</taxon>
        <taxon>Pseudomonas</taxon>
    </lineage>
</organism>
<dbReference type="EMBL" id="JAKNRW010000021">
    <property type="protein sequence ID" value="MCK1792620.1"/>
    <property type="molecule type" value="Genomic_DNA"/>
</dbReference>
<proteinExistence type="predicted"/>
<gene>
    <name evidence="1" type="ORF">L9059_21050</name>
</gene>
<dbReference type="Proteomes" id="UP001299876">
    <property type="component" value="Unassembled WGS sequence"/>
</dbReference>
<reference evidence="1 2" key="1">
    <citation type="submission" date="2022-02" db="EMBL/GenBank/DDBJ databases">
        <title>Comparative genomics of the first Antarctic Pseudomonas spp. capable of biotransforming 2,4,6-Trinitrotoluene.</title>
        <authorList>
            <person name="Cabrera M.A."/>
            <person name="Marquez S.L."/>
            <person name="Perez-Donoso J.M."/>
        </authorList>
    </citation>
    <scope>NUCLEOTIDE SEQUENCE [LARGE SCALE GENOMIC DNA]</scope>
    <source>
        <strain evidence="1 2">TNT19</strain>
    </source>
</reference>
<name>A0ABT0F3N5_9PSED</name>